<evidence type="ECO:0000256" key="1">
    <source>
        <dbReference type="SAM" id="MobiDB-lite"/>
    </source>
</evidence>
<feature type="chain" id="PRO_5046515939" evidence="3">
    <location>
        <begin position="31"/>
        <end position="264"/>
    </location>
</feature>
<sequence length="264" mass="26907">MSTTRFALRAGGALAAAGVIALVAAPGASAHVTANVTTAVQGSYAKITFRVPNEEDNAGTVKVQVSFPQSYPIPGASVKPVPGWKSQIDIEPLPAPVKENNSDVKKAVKTITWTADPGTRVNPGEFQEFDVSAGPMPDDTDELLFPAVQTYDNGIVVNWTDQPPAAGQPKPEHPAPSIKLQTKANAPGAMDMSSMGATGGVTDTAASTTVGSDNTARWLGGAGLLVGALGVGFGAVAVLRSRRPAVAGSTSATESTTPTEGKSE</sequence>
<keyword evidence="2" id="KW-0812">Transmembrane</keyword>
<dbReference type="PROSITE" id="PS51318">
    <property type="entry name" value="TAT"/>
    <property type="match status" value="1"/>
</dbReference>
<dbReference type="RefSeq" id="WP_273936665.1">
    <property type="nucleotide sequence ID" value="NZ_CP097263.1"/>
</dbReference>
<dbReference type="InterPro" id="IPR006311">
    <property type="entry name" value="TAT_signal"/>
</dbReference>
<dbReference type="EMBL" id="JBHLUD010000013">
    <property type="protein sequence ID" value="MFC0546422.1"/>
    <property type="molecule type" value="Genomic_DNA"/>
</dbReference>
<feature type="signal peptide" evidence="3">
    <location>
        <begin position="1"/>
        <end position="30"/>
    </location>
</feature>
<evidence type="ECO:0000256" key="2">
    <source>
        <dbReference type="SAM" id="Phobius"/>
    </source>
</evidence>
<dbReference type="InterPro" id="IPR012533">
    <property type="entry name" value="YcnI-copper_dom"/>
</dbReference>
<name>A0ABV6N1R4_9PSEU</name>
<evidence type="ECO:0000256" key="3">
    <source>
        <dbReference type="SAM" id="SignalP"/>
    </source>
</evidence>
<evidence type="ECO:0000313" key="6">
    <source>
        <dbReference type="Proteomes" id="UP001589810"/>
    </source>
</evidence>
<feature type="transmembrane region" description="Helical" evidence="2">
    <location>
        <begin position="218"/>
        <end position="239"/>
    </location>
</feature>
<keyword evidence="2" id="KW-0472">Membrane</keyword>
<feature type="compositionally biased region" description="Low complexity" evidence="1">
    <location>
        <begin position="247"/>
        <end position="264"/>
    </location>
</feature>
<reference evidence="5 6" key="1">
    <citation type="submission" date="2024-09" db="EMBL/GenBank/DDBJ databases">
        <authorList>
            <person name="Sun Q."/>
            <person name="Mori K."/>
        </authorList>
    </citation>
    <scope>NUCLEOTIDE SEQUENCE [LARGE SCALE GENOMIC DNA]</scope>
    <source>
        <strain evidence="5 6">TBRC 1432</strain>
    </source>
</reference>
<dbReference type="InterPro" id="IPR038507">
    <property type="entry name" value="YcnI-like_sf"/>
</dbReference>
<keyword evidence="6" id="KW-1185">Reference proteome</keyword>
<gene>
    <name evidence="5" type="ORF">ACFFH7_33255</name>
</gene>
<comment type="caution">
    <text evidence="5">The sequence shown here is derived from an EMBL/GenBank/DDBJ whole genome shotgun (WGS) entry which is preliminary data.</text>
</comment>
<accession>A0ABV6N1R4</accession>
<organism evidence="5 6">
    <name type="scientific">Kutzneria chonburiensis</name>
    <dbReference type="NCBI Taxonomy" id="1483604"/>
    <lineage>
        <taxon>Bacteria</taxon>
        <taxon>Bacillati</taxon>
        <taxon>Actinomycetota</taxon>
        <taxon>Actinomycetes</taxon>
        <taxon>Pseudonocardiales</taxon>
        <taxon>Pseudonocardiaceae</taxon>
        <taxon>Kutzneria</taxon>
    </lineage>
</organism>
<proteinExistence type="predicted"/>
<dbReference type="Gene3D" id="2.60.40.2230">
    <property type="entry name" value="Uncharacterised protein YcnI-like PF07987, DUF1775"/>
    <property type="match status" value="1"/>
</dbReference>
<keyword evidence="2" id="KW-1133">Transmembrane helix</keyword>
<evidence type="ECO:0000259" key="4">
    <source>
        <dbReference type="Pfam" id="PF07987"/>
    </source>
</evidence>
<feature type="region of interest" description="Disordered" evidence="1">
    <location>
        <begin position="242"/>
        <end position="264"/>
    </location>
</feature>
<protein>
    <submittedName>
        <fullName evidence="5">YcnI family protein</fullName>
    </submittedName>
</protein>
<dbReference type="Proteomes" id="UP001589810">
    <property type="component" value="Unassembled WGS sequence"/>
</dbReference>
<keyword evidence="3" id="KW-0732">Signal</keyword>
<feature type="domain" description="YncI copper-binding" evidence="4">
    <location>
        <begin position="31"/>
        <end position="180"/>
    </location>
</feature>
<evidence type="ECO:0000313" key="5">
    <source>
        <dbReference type="EMBL" id="MFC0546422.1"/>
    </source>
</evidence>
<dbReference type="CDD" id="cd08545">
    <property type="entry name" value="YcnI_like"/>
    <property type="match status" value="1"/>
</dbReference>
<dbReference type="Pfam" id="PF07987">
    <property type="entry name" value="DUF1775"/>
    <property type="match status" value="1"/>
</dbReference>